<evidence type="ECO:0000313" key="2">
    <source>
        <dbReference type="EMBL" id="RUR48824.1"/>
    </source>
</evidence>
<reference evidence="2 3" key="1">
    <citation type="submission" date="2018-12" db="EMBL/GenBank/DDBJ databases">
        <title>three novel Halomonas strain isolated from plants.</title>
        <authorList>
            <person name="Sun C."/>
        </authorList>
    </citation>
    <scope>NUCLEOTIDE SEQUENCE [LARGE SCALE GENOMIC DNA]</scope>
    <source>
        <strain evidence="2 3">RC</strain>
    </source>
</reference>
<name>A0A3S0ZGB0_9GAMM</name>
<dbReference type="OrthoDB" id="6174582at2"/>
<feature type="region of interest" description="Disordered" evidence="1">
    <location>
        <begin position="257"/>
        <end position="295"/>
    </location>
</feature>
<feature type="compositionally biased region" description="Basic and acidic residues" evidence="1">
    <location>
        <begin position="257"/>
        <end position="266"/>
    </location>
</feature>
<evidence type="ECO:0000256" key="1">
    <source>
        <dbReference type="SAM" id="MobiDB-lite"/>
    </source>
</evidence>
<evidence type="ECO:0000313" key="3">
    <source>
        <dbReference type="Proteomes" id="UP000286912"/>
    </source>
</evidence>
<feature type="compositionally biased region" description="Polar residues" evidence="1">
    <location>
        <begin position="153"/>
        <end position="164"/>
    </location>
</feature>
<keyword evidence="3" id="KW-1185">Reference proteome</keyword>
<organism evidence="2 3">
    <name type="scientific">Vreelandella populi</name>
    <dbReference type="NCBI Taxonomy" id="2498858"/>
    <lineage>
        <taxon>Bacteria</taxon>
        <taxon>Pseudomonadati</taxon>
        <taxon>Pseudomonadota</taxon>
        <taxon>Gammaproteobacteria</taxon>
        <taxon>Oceanospirillales</taxon>
        <taxon>Halomonadaceae</taxon>
        <taxon>Vreelandella</taxon>
    </lineage>
</organism>
<dbReference type="Proteomes" id="UP000286912">
    <property type="component" value="Unassembled WGS sequence"/>
</dbReference>
<dbReference type="AlphaFoldDB" id="A0A3S0ZGB0"/>
<evidence type="ECO:0008006" key="4">
    <source>
        <dbReference type="Google" id="ProtNLM"/>
    </source>
</evidence>
<dbReference type="EMBL" id="RZHD01000003">
    <property type="protein sequence ID" value="RUR48824.1"/>
    <property type="molecule type" value="Genomic_DNA"/>
</dbReference>
<proteinExistence type="predicted"/>
<sequence length="295" mass="33808">MNSWRWNEDEDEAIDSLPIEAQIIYLRVFRKHMDYASGVVGIKRTVSYSQIKERLEYQPPVHSNEKVKEYSRGQIKRLIQKLVDAGLLERLHDTSKGVEKMIFRLPMACSDAEIARHEQDTASATQQNADETKAGDDNRDTSATREARHPSGSPVTPNPLTTFEGSPKKSRPKKWGEPVDHELVNEMVEAISVDLESPVKHSPTTWANDMRLLRERDGRSVEQIRYLIGWTAKHSFWSDKVMSPSKLREKWDQLVKQAKNEHEQKKSRLTPGRHTGLENTSTDGLVAQEDGTYEF</sequence>
<comment type="caution">
    <text evidence="2">The sequence shown here is derived from an EMBL/GenBank/DDBJ whole genome shotgun (WGS) entry which is preliminary data.</text>
</comment>
<feature type="region of interest" description="Disordered" evidence="1">
    <location>
        <begin position="116"/>
        <end position="178"/>
    </location>
</feature>
<protein>
    <recommendedName>
        <fullName evidence="4">DnaT DNA-binding domain-containing protein</fullName>
    </recommendedName>
</protein>
<dbReference type="RefSeq" id="WP_126981488.1">
    <property type="nucleotide sequence ID" value="NZ_RZHD01000003.1"/>
</dbReference>
<feature type="compositionally biased region" description="Basic and acidic residues" evidence="1">
    <location>
        <begin position="130"/>
        <end position="149"/>
    </location>
</feature>
<gene>
    <name evidence="2" type="ORF">ELY37_02950</name>
</gene>
<accession>A0A3S0ZGB0</accession>